<dbReference type="GO" id="GO:0017000">
    <property type="term" value="P:antibiotic biosynthetic process"/>
    <property type="evidence" value="ECO:0007669"/>
    <property type="project" value="UniProtKB-KW"/>
</dbReference>
<dbReference type="FunFam" id="3.40.50.12780:FF:000012">
    <property type="entry name" value="Non-ribosomal peptide synthetase"/>
    <property type="match status" value="2"/>
</dbReference>
<dbReference type="FunFam" id="3.40.50.980:FF:000001">
    <property type="entry name" value="Non-ribosomal peptide synthetase"/>
    <property type="match status" value="2"/>
</dbReference>
<dbReference type="NCBIfam" id="TIGR01733">
    <property type="entry name" value="AA-adenyl-dom"/>
    <property type="match status" value="2"/>
</dbReference>
<evidence type="ECO:0000313" key="7">
    <source>
        <dbReference type="EMBL" id="SDX04486.1"/>
    </source>
</evidence>
<dbReference type="GO" id="GO:0003824">
    <property type="term" value="F:catalytic activity"/>
    <property type="evidence" value="ECO:0007669"/>
    <property type="project" value="InterPro"/>
</dbReference>
<dbReference type="GO" id="GO:0044550">
    <property type="term" value="P:secondary metabolite biosynthetic process"/>
    <property type="evidence" value="ECO:0007669"/>
    <property type="project" value="UniProtKB-ARBA"/>
</dbReference>
<evidence type="ECO:0000313" key="8">
    <source>
        <dbReference type="Proteomes" id="UP000198534"/>
    </source>
</evidence>
<proteinExistence type="inferred from homology"/>
<dbReference type="FunFam" id="2.30.38.10:FF:000001">
    <property type="entry name" value="Non-ribosomal peptide synthetase PvdI"/>
    <property type="match status" value="1"/>
</dbReference>
<dbReference type="InterPro" id="IPR023213">
    <property type="entry name" value="CAT-like_dom_sf"/>
</dbReference>
<evidence type="ECO:0000256" key="1">
    <source>
        <dbReference type="ARBA" id="ARBA00001957"/>
    </source>
</evidence>
<dbReference type="CDD" id="cd19531">
    <property type="entry name" value="LCL_NRPS-like"/>
    <property type="match status" value="2"/>
</dbReference>
<dbReference type="PANTHER" id="PTHR45527">
    <property type="entry name" value="NONRIBOSOMAL PEPTIDE SYNTHETASE"/>
    <property type="match status" value="1"/>
</dbReference>
<dbReference type="Pfam" id="PF00550">
    <property type="entry name" value="PP-binding"/>
    <property type="match status" value="2"/>
</dbReference>
<dbReference type="SMART" id="SM00823">
    <property type="entry name" value="PKS_PP"/>
    <property type="match status" value="1"/>
</dbReference>
<dbReference type="CDD" id="cd12115">
    <property type="entry name" value="A_NRPS_Sfm_like"/>
    <property type="match status" value="1"/>
</dbReference>
<dbReference type="Pfam" id="PF00668">
    <property type="entry name" value="Condensation"/>
    <property type="match status" value="2"/>
</dbReference>
<dbReference type="GO" id="GO:0008610">
    <property type="term" value="P:lipid biosynthetic process"/>
    <property type="evidence" value="ECO:0007669"/>
    <property type="project" value="UniProtKB-ARBA"/>
</dbReference>
<dbReference type="InterPro" id="IPR045851">
    <property type="entry name" value="AMP-bd_C_sf"/>
</dbReference>
<evidence type="ECO:0000256" key="5">
    <source>
        <dbReference type="ARBA" id="ARBA00023194"/>
    </source>
</evidence>
<comment type="cofactor">
    <cofactor evidence="1">
        <name>pantetheine 4'-phosphate</name>
        <dbReference type="ChEBI" id="CHEBI:47942"/>
    </cofactor>
</comment>
<dbReference type="FunFam" id="3.40.50.980:FF:000002">
    <property type="entry name" value="Enterobactin synthetase component F"/>
    <property type="match status" value="1"/>
</dbReference>
<dbReference type="STRING" id="1048340.SAMN05444487_10974"/>
<dbReference type="Gene3D" id="1.10.1200.10">
    <property type="entry name" value="ACP-like"/>
    <property type="match status" value="2"/>
</dbReference>
<dbReference type="GO" id="GO:0031177">
    <property type="term" value="F:phosphopantetheine binding"/>
    <property type="evidence" value="ECO:0007669"/>
    <property type="project" value="InterPro"/>
</dbReference>
<dbReference type="Gene3D" id="3.30.559.10">
    <property type="entry name" value="Chloramphenicol acetyltransferase-like domain"/>
    <property type="match status" value="2"/>
</dbReference>
<organism evidence="7 8">
    <name type="scientific">Marininema mesophilum</name>
    <dbReference type="NCBI Taxonomy" id="1048340"/>
    <lineage>
        <taxon>Bacteria</taxon>
        <taxon>Bacillati</taxon>
        <taxon>Bacillota</taxon>
        <taxon>Bacilli</taxon>
        <taxon>Bacillales</taxon>
        <taxon>Thermoactinomycetaceae</taxon>
        <taxon>Marininema</taxon>
    </lineage>
</organism>
<dbReference type="EMBL" id="FNNQ01000009">
    <property type="protein sequence ID" value="SDX04486.1"/>
    <property type="molecule type" value="Genomic_DNA"/>
</dbReference>
<dbReference type="InterPro" id="IPR020806">
    <property type="entry name" value="PKS_PP-bd"/>
</dbReference>
<dbReference type="PROSITE" id="PS50075">
    <property type="entry name" value="CARRIER"/>
    <property type="match status" value="2"/>
</dbReference>
<dbReference type="InterPro" id="IPR009081">
    <property type="entry name" value="PP-bd_ACP"/>
</dbReference>
<evidence type="ECO:0000256" key="3">
    <source>
        <dbReference type="ARBA" id="ARBA00022450"/>
    </source>
</evidence>
<gene>
    <name evidence="7" type="ORF">SAMN05444487_10974</name>
</gene>
<dbReference type="Gene3D" id="3.30.300.30">
    <property type="match status" value="2"/>
</dbReference>
<keyword evidence="4" id="KW-0597">Phosphoprotein</keyword>
<keyword evidence="8" id="KW-1185">Reference proteome</keyword>
<dbReference type="InterPro" id="IPR001242">
    <property type="entry name" value="Condensation_dom"/>
</dbReference>
<accession>A0A1H2YH37</accession>
<dbReference type="FunFam" id="1.10.1200.10:FF:000005">
    <property type="entry name" value="Nonribosomal peptide synthetase 1"/>
    <property type="match status" value="1"/>
</dbReference>
<protein>
    <submittedName>
        <fullName evidence="7">Amino acid adenylation domain-containing protein</fullName>
    </submittedName>
</protein>
<dbReference type="OrthoDB" id="9765680at2"/>
<dbReference type="Gene3D" id="3.40.50.980">
    <property type="match status" value="2"/>
</dbReference>
<sequence>MRKSLSFWTELLKGAPELLNIQTDFPRPAKLSYRGDVYTSTALPELTDRLKKVSKKEQATLFMTLLGSFQTLLYRYTRQEDFVVGVPFANRNQTETEKMIGFFVNTLPIRNHVSATMTLQEMIQKVKEHLFEAMKYSEVPFDRIVEELKPERDLSYHPLFQVVFNYENTYPEKVSLTDLEVEVTEETNGTSKFDLSLNIRETSQGLQMKWEYSKDLFYPETIKRMNEHFFNILQAVVEKLDQPLGRIPLLSVHEKEQLAKWNRTEEGYRKVCIHQWFEEQAKQQPDAEALITEAGCLTYRQLNQRANQLAHELKRKGIGREDRVGICMNRSANLVISLLAVLKVGSAYVPLDPHYPEERLRFILEDAQAKMVLAEEAQKELLPNHLTTLWLDQWIGEQKESENLNRVVTLSDLAYIIYTSGTTGKPKGVAIEHRNVSVLIHWAQKQYKDPELNGVLISTSICFDLSVYEIFVTLALGGRMILAEHVLQLPELVAKEKVTLINTVPSAMFELVRMQAVPPSVHTVNLAGEPLSSQLVQMIYNETSVKRVLNLYGPSEDTTYSTYEEILKERAKETPLIGRPLPNKQIYVLDEEGQQVPIGVVGELYLAGDGVSREYLNRPELTAERFQIREIDGQQVRVYKTGDLVKVATDGRLVFLGRVDHQIKIRGFRVELGEIEERLRSHPDVSECVVVKREDEGHTHLVAYLTQQDGIKNDKLNFKDYLGQYLPLHMVPHFFVLMKNLPLTPNGKVDRNALPKPEKSEEDKSQLETVFEKSLAQIWTDVFKAPCIGRDFSFFDLGGDSLLANRLVLRVKELFNIDFHVRDVFKFPTIRLMAKAIELAKTKSNSGKISSYDRLKPASASIAQNRLWFIQQMDKQSAVYNIPFLLKLKGKLDLPRLHQSINAVVQKHESLRTYFKLVDGEVYQRVDLEHVHLSYTDFTDILDKKTKIKSVLNEDYQRPFYLTEGPLIRFKLIQLSAIECWLAITMHHIISDGWSMGIFVNDLLSYYQNERLNKDTTNTLQYIDYTYWHREWLENNISTGILYWTELLKGAPELLNIQTDFPRPAKLSYRGDVYTSTALPELTDRLKKVSKKEQATLFMTLLGSFQTLLYRYTRQEDFVVGVPFANRNQTETEKMIGFFVNTLPIRNHVSATMTLQEMIQKVKEHLFEAMKYSEVPFDRIVEELKPERDLSYHPLFQVVFNYENTYPEKVSLTDLEVEVTEETNGTSKFDLSLNIRETSQGLQMKWEYSKDLFYPETIKRMNEHFFNILQAVVEKLDQPLGRIPLLSVHEKEQLAKWNRTEEGYRKVCIHQWFEEQAKQQPDAEALITEAGCLTYRQLNQRANQLAHELKRKGIGREDRVGICMNRSANLVISLLAVLKVGSAYVPLDPHYPEERLRFILEDAQAKMVLAEEAQKELLPNHLTTLWLDQWIGEQKESENLNRVVTLSDLAYIIYTSGTTGKPKGVAIPHRAISNHMEWMLRTFELTPKDLVLQKTPFSFDASVWEFYAPLLSGGKLVMASPQGHFDPDYLIEIINEKKITTLQVVPTLLQMLLDHREFKTCKSLRKVFCGGEALSLELQKRFHSTLGSKLINLYGPTEACIDTTYYICNEKEYGNTVPIGRSIDNARTYVLDEYLQLVPSGVPGELYIGGKGLARGYVNQPELTAEKFIRNPFDKENKDLIYKTGDLVRYRVDGEIEFLGRVDNQIKIRGYRIELGEIESVLCKHPDVSECVVVKREEKKAPYLSGYVVFREAFCQTTAQSLRSYLIEELPEYMTPSFIVILDQIPLTPNGKVDRKALPVPKVETENSHMQAARTSVEKVVLSVWNEVLESDNIGIYQNFFELGGHSLLATRLIAKLNHLYQIECSVTIIFQNPTVAKLAKALEDIVDKEALEELSDTVIQLNGLSEEELMALLEQV</sequence>
<keyword evidence="5" id="KW-0045">Antibiotic biosynthesis</keyword>
<dbReference type="SUPFAM" id="SSF52777">
    <property type="entry name" value="CoA-dependent acyltransferases"/>
    <property type="match status" value="3"/>
</dbReference>
<dbReference type="InterPro" id="IPR036736">
    <property type="entry name" value="ACP-like_sf"/>
</dbReference>
<keyword evidence="3" id="KW-0596">Phosphopantetheine</keyword>
<dbReference type="CDD" id="cd05930">
    <property type="entry name" value="A_NRPS"/>
    <property type="match status" value="1"/>
</dbReference>
<name>A0A1H2YH37_9BACL</name>
<dbReference type="Gene3D" id="2.30.38.10">
    <property type="entry name" value="Luciferase, Domain 3"/>
    <property type="match status" value="1"/>
</dbReference>
<feature type="domain" description="Carrier" evidence="6">
    <location>
        <begin position="1812"/>
        <end position="1887"/>
    </location>
</feature>
<dbReference type="GO" id="GO:0005829">
    <property type="term" value="C:cytosol"/>
    <property type="evidence" value="ECO:0007669"/>
    <property type="project" value="TreeGrafter"/>
</dbReference>
<dbReference type="Pfam" id="PF00501">
    <property type="entry name" value="AMP-binding"/>
    <property type="match status" value="2"/>
</dbReference>
<dbReference type="PANTHER" id="PTHR45527:SF1">
    <property type="entry name" value="FATTY ACID SYNTHASE"/>
    <property type="match status" value="1"/>
</dbReference>
<evidence type="ECO:0000259" key="6">
    <source>
        <dbReference type="PROSITE" id="PS50075"/>
    </source>
</evidence>
<dbReference type="InterPro" id="IPR000873">
    <property type="entry name" value="AMP-dep_synth/lig_dom"/>
</dbReference>
<evidence type="ECO:0000256" key="4">
    <source>
        <dbReference type="ARBA" id="ARBA00022553"/>
    </source>
</evidence>
<comment type="similarity">
    <text evidence="2">Belongs to the ATP-dependent AMP-binding enzyme family.</text>
</comment>
<reference evidence="7 8" key="1">
    <citation type="submission" date="2016-10" db="EMBL/GenBank/DDBJ databases">
        <authorList>
            <person name="de Groot N.N."/>
        </authorList>
    </citation>
    <scope>NUCLEOTIDE SEQUENCE [LARGE SCALE GENOMIC DNA]</scope>
    <source>
        <strain evidence="7 8">DSM 45610</strain>
    </source>
</reference>
<dbReference type="PROSITE" id="PS00012">
    <property type="entry name" value="PHOSPHOPANTETHEINE"/>
    <property type="match status" value="1"/>
</dbReference>
<dbReference type="InterPro" id="IPR006162">
    <property type="entry name" value="Ppantetheine_attach_site"/>
</dbReference>
<feature type="domain" description="Carrier" evidence="6">
    <location>
        <begin position="766"/>
        <end position="841"/>
    </location>
</feature>
<dbReference type="Pfam" id="PF13193">
    <property type="entry name" value="AMP-binding_C"/>
    <property type="match status" value="2"/>
</dbReference>
<evidence type="ECO:0000256" key="2">
    <source>
        <dbReference type="ARBA" id="ARBA00006432"/>
    </source>
</evidence>
<dbReference type="InterPro" id="IPR010071">
    <property type="entry name" value="AA_adenyl_dom"/>
</dbReference>
<dbReference type="GO" id="GO:0043041">
    <property type="term" value="P:amino acid activation for nonribosomal peptide biosynthetic process"/>
    <property type="evidence" value="ECO:0007669"/>
    <property type="project" value="TreeGrafter"/>
</dbReference>
<dbReference type="RefSeq" id="WP_091740079.1">
    <property type="nucleotide sequence ID" value="NZ_FNNQ01000009.1"/>
</dbReference>
<dbReference type="PROSITE" id="PS00455">
    <property type="entry name" value="AMP_BINDING"/>
    <property type="match status" value="2"/>
</dbReference>
<dbReference type="SUPFAM" id="SSF56801">
    <property type="entry name" value="Acetyl-CoA synthetase-like"/>
    <property type="match status" value="2"/>
</dbReference>
<dbReference type="Proteomes" id="UP000198534">
    <property type="component" value="Unassembled WGS sequence"/>
</dbReference>
<dbReference type="InterPro" id="IPR042099">
    <property type="entry name" value="ANL_N_sf"/>
</dbReference>
<dbReference type="Gene3D" id="3.30.559.30">
    <property type="entry name" value="Nonribosomal peptide synthetase, condensation domain"/>
    <property type="match status" value="2"/>
</dbReference>
<dbReference type="InterPro" id="IPR025110">
    <property type="entry name" value="AMP-bd_C"/>
</dbReference>
<dbReference type="FunFam" id="3.30.300.30:FF:000010">
    <property type="entry name" value="Enterobactin synthetase component F"/>
    <property type="match status" value="2"/>
</dbReference>
<dbReference type="NCBIfam" id="NF003417">
    <property type="entry name" value="PRK04813.1"/>
    <property type="match status" value="2"/>
</dbReference>
<dbReference type="InterPro" id="IPR020845">
    <property type="entry name" value="AMP-binding_CS"/>
</dbReference>
<dbReference type="Gene3D" id="3.40.50.12780">
    <property type="entry name" value="N-terminal domain of ligase-like"/>
    <property type="match status" value="1"/>
</dbReference>
<dbReference type="SUPFAM" id="SSF47336">
    <property type="entry name" value="ACP-like"/>
    <property type="match status" value="2"/>
</dbReference>